<dbReference type="EC" id="1.5.1.2" evidence="3"/>
<dbReference type="HAMAP" id="MF_01925">
    <property type="entry name" value="P5C_reductase"/>
    <property type="match status" value="1"/>
</dbReference>
<sequence>MFNISHFDTMMLSRLGFVGGGKITSALVAGLIRSGDFKPQNILVSEPCPKAREQLQQKLNVQTCADNKLIPAKCDTILIAVKPDIVPGVLDELSPSILKQEHVVISVAAGVKISTIEQHLPEETSVVRSMPNTSSQIGSGATLFAPGLAICSEQIEYIHELFSSVGYCQKVDEKYLDVITGLSGCGPCYMYIVCEALADGGVKAGLPKELAVKLVAQTMLGASRMMLTSDKHISQTST</sequence>
<evidence type="ECO:0000256" key="12">
    <source>
        <dbReference type="ARBA" id="ARBA00049975"/>
    </source>
</evidence>
<proteinExistence type="inferred from homology"/>
<evidence type="ECO:0000256" key="11">
    <source>
        <dbReference type="ARBA" id="ARBA00042532"/>
    </source>
</evidence>
<feature type="domain" description="Pyrroline-5-carboxylate reductase catalytic N-terminal" evidence="14">
    <location>
        <begin position="14"/>
        <end position="110"/>
    </location>
</feature>
<dbReference type="SUPFAM" id="SSF48179">
    <property type="entry name" value="6-phosphogluconate dehydrogenase C-terminal domain-like"/>
    <property type="match status" value="1"/>
</dbReference>
<dbReference type="InterPro" id="IPR008927">
    <property type="entry name" value="6-PGluconate_DH-like_C_sf"/>
</dbReference>
<dbReference type="InterPro" id="IPR028939">
    <property type="entry name" value="P5C_Rdtase_cat_N"/>
</dbReference>
<evidence type="ECO:0000256" key="8">
    <source>
        <dbReference type="ARBA" id="ARBA00023002"/>
    </source>
</evidence>
<evidence type="ECO:0000259" key="14">
    <source>
        <dbReference type="Pfam" id="PF03807"/>
    </source>
</evidence>
<evidence type="ECO:0000256" key="2">
    <source>
        <dbReference type="ARBA" id="ARBA00005525"/>
    </source>
</evidence>
<evidence type="ECO:0000256" key="13">
    <source>
        <dbReference type="PIRSR" id="PIRSR000193-1"/>
    </source>
</evidence>
<keyword evidence="4" id="KW-0963">Cytoplasm</keyword>
<dbReference type="AlphaFoldDB" id="A0AAV7JTE0"/>
<evidence type="ECO:0000256" key="6">
    <source>
        <dbReference type="ARBA" id="ARBA00022650"/>
    </source>
</evidence>
<keyword evidence="8" id="KW-0560">Oxidoreductase</keyword>
<dbReference type="Pfam" id="PF03807">
    <property type="entry name" value="F420_oxidored"/>
    <property type="match status" value="1"/>
</dbReference>
<evidence type="ECO:0000256" key="4">
    <source>
        <dbReference type="ARBA" id="ARBA00022490"/>
    </source>
</evidence>
<organism evidence="16 17">
    <name type="scientific">Oopsacas minuta</name>
    <dbReference type="NCBI Taxonomy" id="111878"/>
    <lineage>
        <taxon>Eukaryota</taxon>
        <taxon>Metazoa</taxon>
        <taxon>Porifera</taxon>
        <taxon>Hexactinellida</taxon>
        <taxon>Hexasterophora</taxon>
        <taxon>Lyssacinosida</taxon>
        <taxon>Leucopsacidae</taxon>
        <taxon>Oopsacas</taxon>
    </lineage>
</organism>
<dbReference type="FunFam" id="3.40.50.720:FF:000190">
    <property type="entry name" value="Pyrroline-5-carboxylate reductase"/>
    <property type="match status" value="1"/>
</dbReference>
<dbReference type="NCBIfam" id="TIGR00112">
    <property type="entry name" value="proC"/>
    <property type="match status" value="1"/>
</dbReference>
<feature type="domain" description="Pyrroline-5-carboxylate reductase dimerisation" evidence="15">
    <location>
        <begin position="173"/>
        <end position="235"/>
    </location>
</feature>
<keyword evidence="6" id="KW-0641">Proline biosynthesis</keyword>
<comment type="subunit">
    <text evidence="9">Homodecamer; composed of 5 homodimers.</text>
</comment>
<feature type="binding site" evidence="13">
    <location>
        <position position="67"/>
    </location>
    <ligand>
        <name>NADPH</name>
        <dbReference type="ChEBI" id="CHEBI:57783"/>
    </ligand>
</feature>
<comment type="caution">
    <text evidence="16">The sequence shown here is derived from an EMBL/GenBank/DDBJ whole genome shotgun (WGS) entry which is preliminary data.</text>
</comment>
<evidence type="ECO:0000256" key="5">
    <source>
        <dbReference type="ARBA" id="ARBA00022605"/>
    </source>
</evidence>
<comment type="pathway">
    <text evidence="1">Amino-acid biosynthesis; L-proline biosynthesis; L-proline from L-glutamate 5-semialdehyde: step 1/1.</text>
</comment>
<evidence type="ECO:0000259" key="15">
    <source>
        <dbReference type="Pfam" id="PF14748"/>
    </source>
</evidence>
<dbReference type="InterPro" id="IPR036291">
    <property type="entry name" value="NAD(P)-bd_dom_sf"/>
</dbReference>
<evidence type="ECO:0000256" key="1">
    <source>
        <dbReference type="ARBA" id="ARBA00005205"/>
    </source>
</evidence>
<dbReference type="SUPFAM" id="SSF51735">
    <property type="entry name" value="NAD(P)-binding Rossmann-fold domains"/>
    <property type="match status" value="1"/>
</dbReference>
<gene>
    <name evidence="16" type="ORF">LOD99_4562</name>
</gene>
<protein>
    <recommendedName>
        <fullName evidence="10">Pyrroline-5-carboxylate reductase 3</fullName>
        <ecNumber evidence="3">1.5.1.2</ecNumber>
    </recommendedName>
    <alternativeName>
        <fullName evidence="11">Pyrroline-5-carboxylate reductase-like protein</fullName>
    </alternativeName>
</protein>
<reference evidence="16 17" key="1">
    <citation type="journal article" date="2023" name="BMC Biol.">
        <title>The compact genome of the sponge Oopsacas minuta (Hexactinellida) is lacking key metazoan core genes.</title>
        <authorList>
            <person name="Santini S."/>
            <person name="Schenkelaars Q."/>
            <person name="Jourda C."/>
            <person name="Duchesne M."/>
            <person name="Belahbib H."/>
            <person name="Rocher C."/>
            <person name="Selva M."/>
            <person name="Riesgo A."/>
            <person name="Vervoort M."/>
            <person name="Leys S.P."/>
            <person name="Kodjabachian L."/>
            <person name="Le Bivic A."/>
            <person name="Borchiellini C."/>
            <person name="Claverie J.M."/>
            <person name="Renard E."/>
        </authorList>
    </citation>
    <scope>NUCLEOTIDE SEQUENCE [LARGE SCALE GENOMIC DNA]</scope>
    <source>
        <strain evidence="16">SPO-2</strain>
    </source>
</reference>
<dbReference type="Proteomes" id="UP001165289">
    <property type="component" value="Unassembled WGS sequence"/>
</dbReference>
<evidence type="ECO:0000256" key="3">
    <source>
        <dbReference type="ARBA" id="ARBA00012855"/>
    </source>
</evidence>
<dbReference type="PIRSF" id="PIRSF000193">
    <property type="entry name" value="Pyrrol-5-carb_rd"/>
    <property type="match status" value="1"/>
</dbReference>
<evidence type="ECO:0000256" key="7">
    <source>
        <dbReference type="ARBA" id="ARBA00022857"/>
    </source>
</evidence>
<feature type="binding site" evidence="13">
    <location>
        <begin position="80"/>
        <end position="83"/>
    </location>
    <ligand>
        <name>NADP(+)</name>
        <dbReference type="ChEBI" id="CHEBI:58349"/>
    </ligand>
</feature>
<comment type="similarity">
    <text evidence="2">Belongs to the pyrroline-5-carboxylate reductase family.</text>
</comment>
<dbReference type="PANTHER" id="PTHR11645:SF0">
    <property type="entry name" value="PYRROLINE-5-CARBOXYLATE REDUCTASE 3"/>
    <property type="match status" value="1"/>
</dbReference>
<dbReference type="PANTHER" id="PTHR11645">
    <property type="entry name" value="PYRROLINE-5-CARBOXYLATE REDUCTASE"/>
    <property type="match status" value="1"/>
</dbReference>
<dbReference type="EMBL" id="JAKMXF010000300">
    <property type="protein sequence ID" value="KAI6652017.1"/>
    <property type="molecule type" value="Genomic_DNA"/>
</dbReference>
<dbReference type="GO" id="GO:0055129">
    <property type="term" value="P:L-proline biosynthetic process"/>
    <property type="evidence" value="ECO:0007669"/>
    <property type="project" value="TreeGrafter"/>
</dbReference>
<evidence type="ECO:0000256" key="9">
    <source>
        <dbReference type="ARBA" id="ARBA00038523"/>
    </source>
</evidence>
<dbReference type="GO" id="GO:0004735">
    <property type="term" value="F:pyrroline-5-carboxylate reductase activity"/>
    <property type="evidence" value="ECO:0007669"/>
    <property type="project" value="UniProtKB-EC"/>
</dbReference>
<dbReference type="Pfam" id="PF14748">
    <property type="entry name" value="P5CR_dimer"/>
    <property type="match status" value="1"/>
</dbReference>
<name>A0AAV7JTE0_9METZ</name>
<dbReference type="InterPro" id="IPR000304">
    <property type="entry name" value="Pyrroline-COOH_reductase"/>
</dbReference>
<dbReference type="Gene3D" id="3.40.50.720">
    <property type="entry name" value="NAD(P)-binding Rossmann-like Domain"/>
    <property type="match status" value="1"/>
</dbReference>
<evidence type="ECO:0000313" key="16">
    <source>
        <dbReference type="EMBL" id="KAI6652017.1"/>
    </source>
</evidence>
<comment type="function">
    <text evidence="12">Oxidoreductase that catalyzes the last step in proline biosynthesis, which corresponds to the reduction of pyrroline-5-carboxylate (P5C) to L-proline using NAD(P)H. Proline is synthesized from either glutamate or ornithine; both are converted to P5C, and then to proline via pyrroline-5-carboxylate reductases (PYCRs). PYCR3 is exclusively linked to the biosynthesis of proline from ornithine.</text>
</comment>
<keyword evidence="17" id="KW-1185">Reference proteome</keyword>
<evidence type="ECO:0000256" key="10">
    <source>
        <dbReference type="ARBA" id="ARBA00039786"/>
    </source>
</evidence>
<dbReference type="InterPro" id="IPR029036">
    <property type="entry name" value="P5CR_dimer"/>
</dbReference>
<keyword evidence="7 13" id="KW-0521">NADP</keyword>
<evidence type="ECO:0000313" key="17">
    <source>
        <dbReference type="Proteomes" id="UP001165289"/>
    </source>
</evidence>
<accession>A0AAV7JTE0</accession>
<keyword evidence="5" id="KW-0028">Amino-acid biosynthesis</keyword>
<dbReference type="Gene3D" id="1.10.3730.10">
    <property type="entry name" value="ProC C-terminal domain-like"/>
    <property type="match status" value="1"/>
</dbReference>